<accession>A0A6A4ICM5</accession>
<evidence type="ECO:0000313" key="1">
    <source>
        <dbReference type="EMBL" id="KAE9407523.1"/>
    </source>
</evidence>
<evidence type="ECO:0000313" key="2">
    <source>
        <dbReference type="Proteomes" id="UP000799118"/>
    </source>
</evidence>
<name>A0A6A4ICM5_9AGAR</name>
<dbReference type="Proteomes" id="UP000799118">
    <property type="component" value="Unassembled WGS sequence"/>
</dbReference>
<gene>
    <name evidence="1" type="ORF">BT96DRAFT_105115</name>
</gene>
<proteinExistence type="predicted"/>
<reference evidence="1" key="1">
    <citation type="journal article" date="2019" name="Environ. Microbiol.">
        <title>Fungal ecological strategies reflected in gene transcription - a case study of two litter decomposers.</title>
        <authorList>
            <person name="Barbi F."/>
            <person name="Kohler A."/>
            <person name="Barry K."/>
            <person name="Baskaran P."/>
            <person name="Daum C."/>
            <person name="Fauchery L."/>
            <person name="Ihrmark K."/>
            <person name="Kuo A."/>
            <person name="LaButti K."/>
            <person name="Lipzen A."/>
            <person name="Morin E."/>
            <person name="Grigoriev I.V."/>
            <person name="Henrissat B."/>
            <person name="Lindahl B."/>
            <person name="Martin F."/>
        </authorList>
    </citation>
    <scope>NUCLEOTIDE SEQUENCE</scope>
    <source>
        <strain evidence="1">JB14</strain>
    </source>
</reference>
<sequence>MYRIISMSLDSLFQGSDQSIPSPLRPKTIQMYSSSCFYFKSLNAIVARDPSRKVNVYDYFNQSSTPFGEFLKGFQLSDSSVWIFQL</sequence>
<dbReference type="EMBL" id="ML769395">
    <property type="protein sequence ID" value="KAE9407523.1"/>
    <property type="molecule type" value="Genomic_DNA"/>
</dbReference>
<keyword evidence="2" id="KW-1185">Reference proteome</keyword>
<dbReference type="AlphaFoldDB" id="A0A6A4ICM5"/>
<organism evidence="1 2">
    <name type="scientific">Gymnopus androsaceus JB14</name>
    <dbReference type="NCBI Taxonomy" id="1447944"/>
    <lineage>
        <taxon>Eukaryota</taxon>
        <taxon>Fungi</taxon>
        <taxon>Dikarya</taxon>
        <taxon>Basidiomycota</taxon>
        <taxon>Agaricomycotina</taxon>
        <taxon>Agaricomycetes</taxon>
        <taxon>Agaricomycetidae</taxon>
        <taxon>Agaricales</taxon>
        <taxon>Marasmiineae</taxon>
        <taxon>Omphalotaceae</taxon>
        <taxon>Gymnopus</taxon>
    </lineage>
</organism>
<protein>
    <submittedName>
        <fullName evidence="1">Uncharacterized protein</fullName>
    </submittedName>
</protein>